<dbReference type="GO" id="GO:0061024">
    <property type="term" value="P:membrane organization"/>
    <property type="evidence" value="ECO:0007669"/>
    <property type="project" value="TreeGrafter"/>
</dbReference>
<evidence type="ECO:0000313" key="8">
    <source>
        <dbReference type="EMBL" id="ELT96051.1"/>
    </source>
</evidence>
<reference evidence="9" key="3">
    <citation type="submission" date="2015-06" db="UniProtKB">
        <authorList>
            <consortium name="EnsemblMetazoa"/>
        </authorList>
    </citation>
    <scope>IDENTIFICATION</scope>
</reference>
<sequence>MSSDGSSTPPPPPPEGSAPPPPEGSPPPEGAMNRIIALMSQDKISAGLWITRMITIISTCNFFLPILGGNPISWFQRALVSSAATSALRLHQRLPNFQLSREFFGRLLSEDSAHYLFYCMIFVTNTAITMTLVPVFLFAVLHTQSYTKKLLDAVGPNSLMIIRNLLNKLAFHQVSLLRFIACNEIFLMPAIFFMIFMGQSSLLMPFIYYRFLTLRYASHRNPYCRQLFYELRMTTEQLVMNARCPEAVRSISHKAIAFISRLAPPVQPQPQ</sequence>
<keyword evidence="10" id="KW-1185">Reference proteome</keyword>
<evidence type="ECO:0000256" key="1">
    <source>
        <dbReference type="ARBA" id="ARBA00004141"/>
    </source>
</evidence>
<feature type="transmembrane region" description="Helical" evidence="7">
    <location>
        <begin position="115"/>
        <end position="141"/>
    </location>
</feature>
<feature type="region of interest" description="Disordered" evidence="6">
    <location>
        <begin position="1"/>
        <end position="31"/>
    </location>
</feature>
<keyword evidence="3 7" id="KW-0812">Transmembrane</keyword>
<feature type="compositionally biased region" description="Pro residues" evidence="6">
    <location>
        <begin position="8"/>
        <end position="29"/>
    </location>
</feature>
<dbReference type="GO" id="GO:0005783">
    <property type="term" value="C:endoplasmic reticulum"/>
    <property type="evidence" value="ECO:0007669"/>
    <property type="project" value="TreeGrafter"/>
</dbReference>
<organism evidence="8">
    <name type="scientific">Capitella teleta</name>
    <name type="common">Polychaete worm</name>
    <dbReference type="NCBI Taxonomy" id="283909"/>
    <lineage>
        <taxon>Eukaryota</taxon>
        <taxon>Metazoa</taxon>
        <taxon>Spiralia</taxon>
        <taxon>Lophotrochozoa</taxon>
        <taxon>Annelida</taxon>
        <taxon>Polychaeta</taxon>
        <taxon>Sedentaria</taxon>
        <taxon>Scolecida</taxon>
        <taxon>Capitellidae</taxon>
        <taxon>Capitella</taxon>
    </lineage>
</organism>
<proteinExistence type="inferred from homology"/>
<dbReference type="HOGENOM" id="CLU_071391_0_0_1"/>
<dbReference type="STRING" id="283909.R7TX74"/>
<protein>
    <recommendedName>
        <fullName evidence="11">Transmembrane protein 33</fullName>
    </recommendedName>
</protein>
<name>R7TX74_CAPTE</name>
<keyword evidence="5 7" id="KW-0472">Membrane</keyword>
<evidence type="ECO:0000256" key="5">
    <source>
        <dbReference type="ARBA" id="ARBA00023136"/>
    </source>
</evidence>
<dbReference type="GO" id="GO:0016020">
    <property type="term" value="C:membrane"/>
    <property type="evidence" value="ECO:0007669"/>
    <property type="project" value="UniProtKB-SubCell"/>
</dbReference>
<gene>
    <name evidence="8" type="ORF">CAPTEDRAFT_175080</name>
</gene>
<dbReference type="EMBL" id="KB308935">
    <property type="protein sequence ID" value="ELT96051.1"/>
    <property type="molecule type" value="Genomic_DNA"/>
</dbReference>
<reference evidence="10" key="1">
    <citation type="submission" date="2012-12" db="EMBL/GenBank/DDBJ databases">
        <authorList>
            <person name="Hellsten U."/>
            <person name="Grimwood J."/>
            <person name="Chapman J.A."/>
            <person name="Shapiro H."/>
            <person name="Aerts A."/>
            <person name="Otillar R.P."/>
            <person name="Terry A.Y."/>
            <person name="Boore J.L."/>
            <person name="Simakov O."/>
            <person name="Marletaz F."/>
            <person name="Cho S.-J."/>
            <person name="Edsinger-Gonzales E."/>
            <person name="Havlak P."/>
            <person name="Kuo D.-H."/>
            <person name="Larsson T."/>
            <person name="Lv J."/>
            <person name="Arendt D."/>
            <person name="Savage R."/>
            <person name="Osoegawa K."/>
            <person name="de Jong P."/>
            <person name="Lindberg D.R."/>
            <person name="Seaver E.C."/>
            <person name="Weisblat D.A."/>
            <person name="Putnam N.H."/>
            <person name="Grigoriev I.V."/>
            <person name="Rokhsar D.S."/>
        </authorList>
    </citation>
    <scope>NUCLEOTIDE SEQUENCE</scope>
    <source>
        <strain evidence="10">I ESC-2004</strain>
    </source>
</reference>
<keyword evidence="4 7" id="KW-1133">Transmembrane helix</keyword>
<comment type="subcellular location">
    <subcellularLocation>
        <location evidence="1">Membrane</location>
        <topology evidence="1">Multi-pass membrane protein</topology>
    </subcellularLocation>
</comment>
<feature type="transmembrane region" description="Helical" evidence="7">
    <location>
        <begin position="185"/>
        <end position="209"/>
    </location>
</feature>
<dbReference type="EnsemblMetazoa" id="CapteT175080">
    <property type="protein sequence ID" value="CapteP175080"/>
    <property type="gene ID" value="CapteG175080"/>
</dbReference>
<evidence type="ECO:0000256" key="7">
    <source>
        <dbReference type="SAM" id="Phobius"/>
    </source>
</evidence>
<evidence type="ECO:0000256" key="4">
    <source>
        <dbReference type="ARBA" id="ARBA00022989"/>
    </source>
</evidence>
<dbReference type="OrthoDB" id="5581259at2759"/>
<comment type="similarity">
    <text evidence="2">Belongs to the PER33/POM33 family.</text>
</comment>
<dbReference type="Pfam" id="PF03661">
    <property type="entry name" value="TMEM33_Pom33"/>
    <property type="match status" value="1"/>
</dbReference>
<evidence type="ECO:0000256" key="2">
    <source>
        <dbReference type="ARBA" id="ARBA00007322"/>
    </source>
</evidence>
<evidence type="ECO:0000313" key="10">
    <source>
        <dbReference type="Proteomes" id="UP000014760"/>
    </source>
</evidence>
<evidence type="ECO:0000256" key="3">
    <source>
        <dbReference type="ARBA" id="ARBA00022692"/>
    </source>
</evidence>
<dbReference type="InterPro" id="IPR005344">
    <property type="entry name" value="TMEM33/Pom33"/>
</dbReference>
<dbReference type="GO" id="GO:0071786">
    <property type="term" value="P:endoplasmic reticulum tubular network organization"/>
    <property type="evidence" value="ECO:0007669"/>
    <property type="project" value="TreeGrafter"/>
</dbReference>
<dbReference type="Proteomes" id="UP000014760">
    <property type="component" value="Unassembled WGS sequence"/>
</dbReference>
<evidence type="ECO:0000313" key="9">
    <source>
        <dbReference type="EnsemblMetazoa" id="CapteP175080"/>
    </source>
</evidence>
<dbReference type="InterPro" id="IPR051645">
    <property type="entry name" value="PER33/POM33_regulator"/>
</dbReference>
<feature type="transmembrane region" description="Helical" evidence="7">
    <location>
        <begin position="49"/>
        <end position="68"/>
    </location>
</feature>
<reference evidence="8 10" key="2">
    <citation type="journal article" date="2013" name="Nature">
        <title>Insights into bilaterian evolution from three spiralian genomes.</title>
        <authorList>
            <person name="Simakov O."/>
            <person name="Marletaz F."/>
            <person name="Cho S.J."/>
            <person name="Edsinger-Gonzales E."/>
            <person name="Havlak P."/>
            <person name="Hellsten U."/>
            <person name="Kuo D.H."/>
            <person name="Larsson T."/>
            <person name="Lv J."/>
            <person name="Arendt D."/>
            <person name="Savage R."/>
            <person name="Osoegawa K."/>
            <person name="de Jong P."/>
            <person name="Grimwood J."/>
            <person name="Chapman J.A."/>
            <person name="Shapiro H."/>
            <person name="Aerts A."/>
            <person name="Otillar R.P."/>
            <person name="Terry A.Y."/>
            <person name="Boore J.L."/>
            <person name="Grigoriev I.V."/>
            <person name="Lindberg D.R."/>
            <person name="Seaver E.C."/>
            <person name="Weisblat D.A."/>
            <person name="Putnam N.H."/>
            <person name="Rokhsar D.S."/>
        </authorList>
    </citation>
    <scope>NUCLEOTIDE SEQUENCE</scope>
    <source>
        <strain evidence="8 10">I ESC-2004</strain>
    </source>
</reference>
<dbReference type="EMBL" id="AMQN01011553">
    <property type="status" value="NOT_ANNOTATED_CDS"/>
    <property type="molecule type" value="Genomic_DNA"/>
</dbReference>
<dbReference type="OMA" id="FFSIRPT"/>
<dbReference type="AlphaFoldDB" id="R7TX74"/>
<accession>R7TX74</accession>
<evidence type="ECO:0000256" key="6">
    <source>
        <dbReference type="SAM" id="MobiDB-lite"/>
    </source>
</evidence>
<evidence type="ECO:0008006" key="11">
    <source>
        <dbReference type="Google" id="ProtNLM"/>
    </source>
</evidence>
<dbReference type="PANTHER" id="PTHR12703:SF4">
    <property type="entry name" value="TRANSMEMBRANE PROTEIN 33"/>
    <property type="match status" value="1"/>
</dbReference>
<dbReference type="FunCoup" id="R7TX74">
    <property type="interactions" value="1824"/>
</dbReference>
<dbReference type="PANTHER" id="PTHR12703">
    <property type="entry name" value="TRANSMEMBRANE PROTEIN 33"/>
    <property type="match status" value="1"/>
</dbReference>